<dbReference type="InterPro" id="IPR011986">
    <property type="entry name" value="Xdiol_dOase_LigA"/>
</dbReference>
<dbReference type="AlphaFoldDB" id="A0A6N1VIW4"/>
<organism evidence="2 3">
    <name type="scientific">Oricola thermophila</name>
    <dbReference type="NCBI Taxonomy" id="2742145"/>
    <lineage>
        <taxon>Bacteria</taxon>
        <taxon>Pseudomonadati</taxon>
        <taxon>Pseudomonadota</taxon>
        <taxon>Alphaproteobacteria</taxon>
        <taxon>Hyphomicrobiales</taxon>
        <taxon>Ahrensiaceae</taxon>
        <taxon>Oricola</taxon>
    </lineage>
</organism>
<evidence type="ECO:0000313" key="3">
    <source>
        <dbReference type="Proteomes" id="UP000509367"/>
    </source>
</evidence>
<evidence type="ECO:0000313" key="2">
    <source>
        <dbReference type="EMBL" id="QKV19675.1"/>
    </source>
</evidence>
<dbReference type="EMBL" id="CP054836">
    <property type="protein sequence ID" value="QKV19675.1"/>
    <property type="molecule type" value="Genomic_DNA"/>
</dbReference>
<sequence length="94" mass="10804">MSIYAVNRMCHQLMHDKNHRYAMQNYPEQVVARLDLTDEEREAVLAGDVGRLYLMGANAFLLGYLTRFEVLGLTLPVYNERMRAVDGLTPKTDL</sequence>
<keyword evidence="3" id="KW-1185">Reference proteome</keyword>
<dbReference type="RefSeq" id="WP_175277567.1">
    <property type="nucleotide sequence ID" value="NZ_CP054836.1"/>
</dbReference>
<protein>
    <recommendedName>
        <fullName evidence="1">Extradiol ring-cleavage dioxygenase LigAB LigA subunit domain-containing protein</fullName>
    </recommendedName>
</protein>
<dbReference type="Pfam" id="PF07746">
    <property type="entry name" value="LigA"/>
    <property type="match status" value="1"/>
</dbReference>
<gene>
    <name evidence="2" type="ORF">HTY61_15035</name>
</gene>
<name>A0A6N1VIW4_9HYPH</name>
<accession>A0A6N1VIW4</accession>
<dbReference type="Proteomes" id="UP000509367">
    <property type="component" value="Chromosome"/>
</dbReference>
<dbReference type="KEGG" id="orm:HTY61_15035"/>
<evidence type="ECO:0000259" key="1">
    <source>
        <dbReference type="Pfam" id="PF07746"/>
    </source>
</evidence>
<dbReference type="SUPFAM" id="SSF48076">
    <property type="entry name" value="LigA subunit of an aromatic-ring-opening dioxygenase LigAB"/>
    <property type="match status" value="1"/>
</dbReference>
<feature type="domain" description="Extradiol ring-cleavage dioxygenase LigAB LigA subunit" evidence="1">
    <location>
        <begin position="7"/>
        <end position="67"/>
    </location>
</feature>
<dbReference type="Gene3D" id="1.10.700.10">
    <property type="entry name" value="Dioxygenase LigAB, LigA subunit"/>
    <property type="match status" value="1"/>
</dbReference>
<proteinExistence type="predicted"/>
<dbReference type="InterPro" id="IPR036622">
    <property type="entry name" value="LigA_sf"/>
</dbReference>
<reference evidence="2 3" key="1">
    <citation type="submission" date="2020-06" db="EMBL/GenBank/DDBJ databases">
        <title>Oricola thermophila sp. nov. isolated from a tidal sediments.</title>
        <authorList>
            <person name="Kwon K.K."/>
            <person name="Yang S.-H."/>
            <person name="Park M.-J."/>
        </authorList>
    </citation>
    <scope>NUCLEOTIDE SEQUENCE [LARGE SCALE GENOMIC DNA]</scope>
    <source>
        <strain evidence="2 3">MEBiC13590</strain>
    </source>
</reference>